<evidence type="ECO:0000313" key="6">
    <source>
        <dbReference type="Proteomes" id="UP000683575"/>
    </source>
</evidence>
<name>A0A975Y0N2_9ACTN</name>
<dbReference type="RefSeq" id="WP_216939999.1">
    <property type="nucleotide sequence ID" value="NZ_CP077062.1"/>
</dbReference>
<organism evidence="5 6">
    <name type="scientific">Nocardioides panacis</name>
    <dbReference type="NCBI Taxonomy" id="2849501"/>
    <lineage>
        <taxon>Bacteria</taxon>
        <taxon>Bacillati</taxon>
        <taxon>Actinomycetota</taxon>
        <taxon>Actinomycetes</taxon>
        <taxon>Propionibacteriales</taxon>
        <taxon>Nocardioidaceae</taxon>
        <taxon>Nocardioides</taxon>
    </lineage>
</organism>
<dbReference type="GO" id="GO:0016746">
    <property type="term" value="F:acyltransferase activity"/>
    <property type="evidence" value="ECO:0007669"/>
    <property type="project" value="UniProtKB-KW"/>
</dbReference>
<dbReference type="EMBL" id="CP077062">
    <property type="protein sequence ID" value="QWZ08509.1"/>
    <property type="molecule type" value="Genomic_DNA"/>
</dbReference>
<dbReference type="GO" id="GO:0016787">
    <property type="term" value="F:hydrolase activity"/>
    <property type="evidence" value="ECO:0007669"/>
    <property type="project" value="UniProtKB-KW"/>
</dbReference>
<dbReference type="GO" id="GO:0042619">
    <property type="term" value="P:poly-hydroxybutyrate biosynthetic process"/>
    <property type="evidence" value="ECO:0007669"/>
    <property type="project" value="InterPro"/>
</dbReference>
<dbReference type="InterPro" id="IPR010941">
    <property type="entry name" value="PhaC_N"/>
</dbReference>
<keyword evidence="5" id="KW-0378">Hydrolase</keyword>
<feature type="region of interest" description="Disordered" evidence="3">
    <location>
        <begin position="1"/>
        <end position="30"/>
    </location>
</feature>
<accession>A0A975Y0N2</accession>
<evidence type="ECO:0000259" key="4">
    <source>
        <dbReference type="Pfam" id="PF07167"/>
    </source>
</evidence>
<evidence type="ECO:0000256" key="3">
    <source>
        <dbReference type="SAM" id="MobiDB-lite"/>
    </source>
</evidence>
<dbReference type="AlphaFoldDB" id="A0A975Y0N2"/>
<gene>
    <name evidence="5" type="ORF">KRR39_01145</name>
</gene>
<proteinExistence type="predicted"/>
<evidence type="ECO:0000256" key="1">
    <source>
        <dbReference type="ARBA" id="ARBA00022679"/>
    </source>
</evidence>
<keyword evidence="1" id="KW-0808">Transferase</keyword>
<keyword evidence="6" id="KW-1185">Reference proteome</keyword>
<dbReference type="Proteomes" id="UP000683575">
    <property type="component" value="Chromosome"/>
</dbReference>
<keyword evidence="2" id="KW-0012">Acyltransferase</keyword>
<evidence type="ECO:0000256" key="2">
    <source>
        <dbReference type="ARBA" id="ARBA00023315"/>
    </source>
</evidence>
<dbReference type="InterPro" id="IPR051321">
    <property type="entry name" value="PHA/PHB_synthase"/>
</dbReference>
<dbReference type="KEGG" id="nps:KRR39_01145"/>
<protein>
    <submittedName>
        <fullName evidence="5">Alpha/beta fold hydrolase</fullName>
    </submittedName>
</protein>
<feature type="domain" description="Poly-beta-hydroxybutyrate polymerase N-terminal" evidence="4">
    <location>
        <begin position="93"/>
        <end position="261"/>
    </location>
</feature>
<reference evidence="5" key="1">
    <citation type="submission" date="2021-06" db="EMBL/GenBank/DDBJ databases">
        <title>Complete genome sequence of Nocardioides sp. G188.</title>
        <authorList>
            <person name="Im W.-T."/>
        </authorList>
    </citation>
    <scope>NUCLEOTIDE SEQUENCE</scope>
    <source>
        <strain evidence="5">G188</strain>
    </source>
</reference>
<evidence type="ECO:0000313" key="5">
    <source>
        <dbReference type="EMBL" id="QWZ08509.1"/>
    </source>
</evidence>
<dbReference type="Pfam" id="PF07167">
    <property type="entry name" value="PhaC_N"/>
    <property type="match status" value="1"/>
</dbReference>
<sequence>MSAATTPASEQADGRMREADDTADGTDSAAPLDLLLGDAARSPLRRFVPGMSGVRFTTHLARRPGKVAGRTKDLAVELARVGAGRSELAPHEKDRRFSDEGWAKNPMLRRTLQTYLAVGETARGLVQDAELDWGDDQRIGFIVDNLVEASAPSNNPFLNPKVLKRIVDTGGGNLVEGGRRFVRDFASAPRVPSMVEPDAFEVGTDIAVTPGAVVLRTDMFELIQYTPQTPKVRTVPLLIVPPTINKYYVIDLAAERSLVEHLVANGQQVYCISWRNPDARHADWGVDSYGQAILEAMTAAQKIARADQVALFGICSGGMLSSMVMGHLAATGELDRVAAFSLAVTVLDQEQAGLPSALLSRKAAAASVKASQEKGYLDGRSLAEVFAWLRPNDLIWNYWVNNYLLGHAPKAFDILYWNADPVRMTAAMHRDFMELAISNGLTRPDGARMLGSDVDLGKVDTDSYVVAGIADHLCKWESCYRTTQLLGGRSKFVLSTSGHIASMVNPPGNPKASFQTADRNPADSQAWLAAASKVKGSWWDDYVGWLAERTGPERNKPRRLGSAAYEPVCDAPGTYVLDR</sequence>
<dbReference type="PANTHER" id="PTHR36837:SF5">
    <property type="entry name" value="POLY-3-HYDROXYBUTYRATE SYNTHASE"/>
    <property type="match status" value="1"/>
</dbReference>
<dbReference type="PANTHER" id="PTHR36837">
    <property type="entry name" value="POLY(3-HYDROXYALKANOATE) POLYMERASE SUBUNIT PHAC"/>
    <property type="match status" value="1"/>
</dbReference>